<reference evidence="2 3" key="1">
    <citation type="submission" date="2017-06" db="EMBL/GenBank/DDBJ databases">
        <title>Comparative genomic analysis of Ambrosia Fusariam Clade fungi.</title>
        <authorList>
            <person name="Stajich J.E."/>
            <person name="Carrillo J."/>
            <person name="Kijimoto T."/>
            <person name="Eskalen A."/>
            <person name="O'Donnell K."/>
            <person name="Kasson M."/>
        </authorList>
    </citation>
    <scope>NUCLEOTIDE SEQUENCE [LARGE SCALE GENOMIC DNA]</scope>
    <source>
        <strain evidence="2 3">NRRL62579</strain>
    </source>
</reference>
<protein>
    <submittedName>
        <fullName evidence="2">Uncharacterized protein</fullName>
    </submittedName>
</protein>
<feature type="compositionally biased region" description="Polar residues" evidence="1">
    <location>
        <begin position="1"/>
        <end position="10"/>
    </location>
</feature>
<comment type="caution">
    <text evidence="2">The sequence shown here is derived from an EMBL/GenBank/DDBJ whole genome shotgun (WGS) entry which is preliminary data.</text>
</comment>
<evidence type="ECO:0000256" key="1">
    <source>
        <dbReference type="SAM" id="MobiDB-lite"/>
    </source>
</evidence>
<proteinExistence type="predicted"/>
<sequence>MAATAITRTPVNPAAASPSDPDIWYANESPEINHINSLENLRLRRKLILKTPFGLSGPLTLHALEREEQMVQLAIFNSCLLKRTAEGEKWGYLKNQQTQPKMLAKKLAGGGEFKAYETGFLGKVNGPWMHELLGLAEQLCGPDDGEGRVSWAGVDDGCRRSIGPASVAKMKKLNG</sequence>
<feature type="region of interest" description="Disordered" evidence="1">
    <location>
        <begin position="1"/>
        <end position="20"/>
    </location>
</feature>
<dbReference type="AlphaFoldDB" id="A0A428RKQ6"/>
<gene>
    <name evidence="2" type="ORF">CEP52_017663</name>
</gene>
<accession>A0A428RKQ6</accession>
<name>A0A428RKQ6_9HYPO</name>
<keyword evidence="3" id="KW-1185">Reference proteome</keyword>
<evidence type="ECO:0000313" key="2">
    <source>
        <dbReference type="EMBL" id="RSL78114.1"/>
    </source>
</evidence>
<organism evidence="2 3">
    <name type="scientific">Fusarium oligoseptatum</name>
    <dbReference type="NCBI Taxonomy" id="2604345"/>
    <lineage>
        <taxon>Eukaryota</taxon>
        <taxon>Fungi</taxon>
        <taxon>Dikarya</taxon>
        <taxon>Ascomycota</taxon>
        <taxon>Pezizomycotina</taxon>
        <taxon>Sordariomycetes</taxon>
        <taxon>Hypocreomycetidae</taxon>
        <taxon>Hypocreales</taxon>
        <taxon>Nectriaceae</taxon>
        <taxon>Fusarium</taxon>
        <taxon>Fusarium solani species complex</taxon>
    </lineage>
</organism>
<evidence type="ECO:0000313" key="3">
    <source>
        <dbReference type="Proteomes" id="UP000287144"/>
    </source>
</evidence>
<dbReference type="EMBL" id="NKCK01000734">
    <property type="protein sequence ID" value="RSL78114.1"/>
    <property type="molecule type" value="Genomic_DNA"/>
</dbReference>
<dbReference type="Proteomes" id="UP000287144">
    <property type="component" value="Unassembled WGS sequence"/>
</dbReference>